<evidence type="ECO:0000313" key="2">
    <source>
        <dbReference type="Proteomes" id="UP000637002"/>
    </source>
</evidence>
<dbReference type="EMBL" id="BMGG01000015">
    <property type="protein sequence ID" value="GGC93967.1"/>
    <property type="molecule type" value="Genomic_DNA"/>
</dbReference>
<name>A0A916XR03_9HYPH</name>
<evidence type="ECO:0008006" key="3">
    <source>
        <dbReference type="Google" id="ProtNLM"/>
    </source>
</evidence>
<reference evidence="1" key="2">
    <citation type="submission" date="2020-09" db="EMBL/GenBank/DDBJ databases">
        <authorList>
            <person name="Sun Q."/>
            <person name="Zhou Y."/>
        </authorList>
    </citation>
    <scope>NUCLEOTIDE SEQUENCE</scope>
    <source>
        <strain evidence="1">CGMCC 1.12919</strain>
    </source>
</reference>
<dbReference type="InterPro" id="IPR002155">
    <property type="entry name" value="Thiolase"/>
</dbReference>
<dbReference type="RefSeq" id="WP_188612841.1">
    <property type="nucleotide sequence ID" value="NZ_BMGG01000015.1"/>
</dbReference>
<reference evidence="1" key="1">
    <citation type="journal article" date="2014" name="Int. J. Syst. Evol. Microbiol.">
        <title>Complete genome sequence of Corynebacterium casei LMG S-19264T (=DSM 44701T), isolated from a smear-ripened cheese.</title>
        <authorList>
            <consortium name="US DOE Joint Genome Institute (JGI-PGF)"/>
            <person name="Walter F."/>
            <person name="Albersmeier A."/>
            <person name="Kalinowski J."/>
            <person name="Ruckert C."/>
        </authorList>
    </citation>
    <scope>NUCLEOTIDE SEQUENCE</scope>
    <source>
        <strain evidence="1">CGMCC 1.12919</strain>
    </source>
</reference>
<dbReference type="SUPFAM" id="SSF53901">
    <property type="entry name" value="Thiolase-like"/>
    <property type="match status" value="1"/>
</dbReference>
<dbReference type="Proteomes" id="UP000637002">
    <property type="component" value="Unassembled WGS sequence"/>
</dbReference>
<dbReference type="GO" id="GO:0003988">
    <property type="term" value="F:acetyl-CoA C-acyltransferase activity"/>
    <property type="evidence" value="ECO:0007669"/>
    <property type="project" value="UniProtKB-ARBA"/>
</dbReference>
<dbReference type="PANTHER" id="PTHR42870:SF1">
    <property type="entry name" value="NON-SPECIFIC LIPID-TRANSFER PROTEIN-LIKE 2"/>
    <property type="match status" value="1"/>
</dbReference>
<evidence type="ECO:0000313" key="1">
    <source>
        <dbReference type="EMBL" id="GGC93967.1"/>
    </source>
</evidence>
<dbReference type="AlphaFoldDB" id="A0A916XR03"/>
<dbReference type="PANTHER" id="PTHR42870">
    <property type="entry name" value="ACETYL-COA C-ACETYLTRANSFERASE"/>
    <property type="match status" value="1"/>
</dbReference>
<organism evidence="1 2">
    <name type="scientific">Chelatococcus reniformis</name>
    <dbReference type="NCBI Taxonomy" id="1494448"/>
    <lineage>
        <taxon>Bacteria</taxon>
        <taxon>Pseudomonadati</taxon>
        <taxon>Pseudomonadota</taxon>
        <taxon>Alphaproteobacteria</taxon>
        <taxon>Hyphomicrobiales</taxon>
        <taxon>Chelatococcaceae</taxon>
        <taxon>Chelatococcus</taxon>
    </lineage>
</organism>
<dbReference type="Gene3D" id="3.40.47.10">
    <property type="match status" value="1"/>
</dbReference>
<accession>A0A916XR03</accession>
<gene>
    <name evidence="1" type="ORF">GCM10010994_59690</name>
</gene>
<keyword evidence="2" id="KW-1185">Reference proteome</keyword>
<comment type="caution">
    <text evidence="1">The sequence shown here is derived from an EMBL/GenBank/DDBJ whole genome shotgun (WGS) entry which is preliminary data.</text>
</comment>
<dbReference type="PIRSF" id="PIRSF000429">
    <property type="entry name" value="Ac-CoA_Ac_transf"/>
    <property type="match status" value="1"/>
</dbReference>
<dbReference type="InterPro" id="IPR016039">
    <property type="entry name" value="Thiolase-like"/>
</dbReference>
<sequence length="373" mass="39639">MFPNIASEKIYVIGLAMHAAVHAERGLRLEEMVFEVSHRALRNAGISRKQLDNVVIAACDELDGRPISSMLMAAPAGGYLVDEIKVTESGLNGLAASVARLRSGEFQAGLVVSWCKSSKTDISAVMRLRNDPFYYRSLNIGGLVSDGMLAQAVASEFAVTRDEIAHRVRAAYARGASNPRGLGSPVPTVDVVENGAFTALPMRETDLAPLSDGAVTLVLCTERFLADNRQCVPLATLSGIGWASDSYLLGMHRLRSFTAARNAWEMALAQSGLSADELDFAELDTPSAWHEAALARIFGLIDAQISPSGSNFSQNPFFCMGLINAAEAVLKLSGAGGEPANARPRRAAAHGCHGFAQQGHVVAIFEAIGGQVN</sequence>
<protein>
    <recommendedName>
        <fullName evidence="3">Acetyl-CoA acetyltransferase</fullName>
    </recommendedName>
</protein>
<proteinExistence type="predicted"/>